<comment type="subcellular location">
    <subcellularLocation>
        <location evidence="1">Membrane</location>
        <topology evidence="1">Single-pass type I membrane protein</topology>
    </subcellularLocation>
</comment>
<dbReference type="GO" id="GO:0016020">
    <property type="term" value="C:membrane"/>
    <property type="evidence" value="ECO:0007669"/>
    <property type="project" value="UniProtKB-SubCell"/>
</dbReference>
<dbReference type="InterPro" id="IPR051116">
    <property type="entry name" value="Surface_Rcpt/Adhesion_Mol"/>
</dbReference>
<evidence type="ECO:0000256" key="2">
    <source>
        <dbReference type="ARBA" id="ARBA00022692"/>
    </source>
</evidence>
<evidence type="ECO:0000256" key="4">
    <source>
        <dbReference type="ARBA" id="ARBA00023180"/>
    </source>
</evidence>
<dbReference type="AlphaFoldDB" id="A7T4Z0"/>
<dbReference type="HOGENOM" id="CLU_1220963_0_0_1"/>
<proteinExistence type="predicted"/>
<dbReference type="PANTHER" id="PTHR11973">
    <property type="entry name" value="CELL SURFACE GLYCOPROTEIN MUC18-RELATED"/>
    <property type="match status" value="1"/>
</dbReference>
<gene>
    <name evidence="5" type="ORF">NEMVEDRAFT_v1g222397</name>
</gene>
<protein>
    <submittedName>
        <fullName evidence="5">Uncharacterized protein</fullName>
    </submittedName>
</protein>
<accession>A7T4Z0</accession>
<keyword evidence="4" id="KW-0325">Glycoprotein</keyword>
<sequence>MIREVEHPRCEVLAEQEEDTLLKDSVHRLSLIGTWPWYNTNKATTPQTIAFFILFAGIVGSSKISTFSHSPDASPSTWQWQYNTSVCFDDGENATLTWRVTLNSGEEIGAVSIWQQPVKAGGSPVQMYGTISGKEPAFSDQVMSLLGFYSGSSSVYDVVFTLKGNNSKDGFGTIQLQCRVTSTNFLELGSLRQTLYLKCRLKDRSGVAVDTGRQKDGGDGRDVGIYM</sequence>
<keyword evidence="2" id="KW-0812">Transmembrane</keyword>
<dbReference type="PANTHER" id="PTHR11973:SF21">
    <property type="entry name" value="IG-LIKE DOMAIN-CONTAINING PROTEIN"/>
    <property type="match status" value="1"/>
</dbReference>
<evidence type="ECO:0000256" key="3">
    <source>
        <dbReference type="ARBA" id="ARBA00022989"/>
    </source>
</evidence>
<keyword evidence="3" id="KW-1133">Transmembrane helix</keyword>
<evidence type="ECO:0000256" key="1">
    <source>
        <dbReference type="ARBA" id="ARBA00004479"/>
    </source>
</evidence>
<evidence type="ECO:0000313" key="5">
    <source>
        <dbReference type="EMBL" id="EDO28973.1"/>
    </source>
</evidence>
<dbReference type="EMBL" id="DS471004">
    <property type="protein sequence ID" value="EDO28973.1"/>
    <property type="molecule type" value="Genomic_DNA"/>
</dbReference>
<name>A7T4Z0_NEMVE</name>
<dbReference type="Proteomes" id="UP000001593">
    <property type="component" value="Unassembled WGS sequence"/>
</dbReference>
<organism evidence="5 6">
    <name type="scientific">Nematostella vectensis</name>
    <name type="common">Starlet sea anemone</name>
    <dbReference type="NCBI Taxonomy" id="45351"/>
    <lineage>
        <taxon>Eukaryota</taxon>
        <taxon>Metazoa</taxon>
        <taxon>Cnidaria</taxon>
        <taxon>Anthozoa</taxon>
        <taxon>Hexacorallia</taxon>
        <taxon>Actiniaria</taxon>
        <taxon>Edwardsiidae</taxon>
        <taxon>Nematostella</taxon>
    </lineage>
</organism>
<keyword evidence="3" id="KW-0472">Membrane</keyword>
<keyword evidence="6" id="KW-1185">Reference proteome</keyword>
<evidence type="ECO:0000313" key="6">
    <source>
        <dbReference type="Proteomes" id="UP000001593"/>
    </source>
</evidence>
<dbReference type="PhylomeDB" id="A7T4Z0"/>
<dbReference type="InParanoid" id="A7T4Z0"/>
<reference evidence="5 6" key="1">
    <citation type="journal article" date="2007" name="Science">
        <title>Sea anemone genome reveals ancestral eumetazoan gene repertoire and genomic organization.</title>
        <authorList>
            <person name="Putnam N.H."/>
            <person name="Srivastava M."/>
            <person name="Hellsten U."/>
            <person name="Dirks B."/>
            <person name="Chapman J."/>
            <person name="Salamov A."/>
            <person name="Terry A."/>
            <person name="Shapiro H."/>
            <person name="Lindquist E."/>
            <person name="Kapitonov V.V."/>
            <person name="Jurka J."/>
            <person name="Genikhovich G."/>
            <person name="Grigoriev I.V."/>
            <person name="Lucas S.M."/>
            <person name="Steele R.E."/>
            <person name="Finnerty J.R."/>
            <person name="Technau U."/>
            <person name="Martindale M.Q."/>
            <person name="Rokhsar D.S."/>
        </authorList>
    </citation>
    <scope>NUCLEOTIDE SEQUENCE [LARGE SCALE GENOMIC DNA]</scope>
    <source>
        <strain evidence="6">CH2 X CH6</strain>
    </source>
</reference>